<keyword evidence="1" id="KW-0645">Protease</keyword>
<keyword evidence="2" id="KW-0479">Metal-binding</keyword>
<keyword evidence="5" id="KW-0460">Magnesium</keyword>
<evidence type="ECO:0000259" key="13">
    <source>
        <dbReference type="Pfam" id="PF24626"/>
    </source>
</evidence>
<feature type="compositionally biased region" description="Polar residues" evidence="11">
    <location>
        <begin position="214"/>
        <end position="227"/>
    </location>
</feature>
<evidence type="ECO:0000256" key="3">
    <source>
        <dbReference type="ARBA" id="ARBA00022750"/>
    </source>
</evidence>
<keyword evidence="8" id="KW-0239">DNA-directed DNA polymerase</keyword>
<evidence type="ECO:0000256" key="2">
    <source>
        <dbReference type="ARBA" id="ARBA00022723"/>
    </source>
</evidence>
<keyword evidence="9" id="KW-0238">DNA-binding</keyword>
<evidence type="ECO:0000256" key="8">
    <source>
        <dbReference type="ARBA" id="ARBA00022932"/>
    </source>
</evidence>
<evidence type="ECO:0000256" key="10">
    <source>
        <dbReference type="ARBA" id="ARBA00023172"/>
    </source>
</evidence>
<accession>A0A9W6XCQ4</accession>
<keyword evidence="6" id="KW-0229">DNA integration</keyword>
<feature type="domain" description="Integrase zinc-binding" evidence="12">
    <location>
        <begin position="123"/>
        <end position="181"/>
    </location>
</feature>
<dbReference type="PANTHER" id="PTHR37984">
    <property type="entry name" value="PROTEIN CBG26694"/>
    <property type="match status" value="1"/>
</dbReference>
<feature type="region of interest" description="Disordered" evidence="11">
    <location>
        <begin position="392"/>
        <end position="416"/>
    </location>
</feature>
<dbReference type="AlphaFoldDB" id="A0A9W6XCQ4"/>
<evidence type="ECO:0000256" key="11">
    <source>
        <dbReference type="SAM" id="MobiDB-lite"/>
    </source>
</evidence>
<evidence type="ECO:0000256" key="7">
    <source>
        <dbReference type="ARBA" id="ARBA00022918"/>
    </source>
</evidence>
<dbReference type="Pfam" id="PF17921">
    <property type="entry name" value="Integrase_H2C2"/>
    <property type="match status" value="1"/>
</dbReference>
<dbReference type="GO" id="GO:0003887">
    <property type="term" value="F:DNA-directed DNA polymerase activity"/>
    <property type="evidence" value="ECO:0007669"/>
    <property type="project" value="UniProtKB-KW"/>
</dbReference>
<dbReference type="InterPro" id="IPR056924">
    <property type="entry name" value="SH3_Tf2-1"/>
</dbReference>
<comment type="caution">
    <text evidence="14">The sequence shown here is derived from an EMBL/GenBank/DDBJ whole genome shotgun (WGS) entry which is preliminary data.</text>
</comment>
<organism evidence="14 15">
    <name type="scientific">Phytophthora lilii</name>
    <dbReference type="NCBI Taxonomy" id="2077276"/>
    <lineage>
        <taxon>Eukaryota</taxon>
        <taxon>Sar</taxon>
        <taxon>Stramenopiles</taxon>
        <taxon>Oomycota</taxon>
        <taxon>Peronosporomycetes</taxon>
        <taxon>Peronosporales</taxon>
        <taxon>Peronosporaceae</taxon>
        <taxon>Phytophthora</taxon>
    </lineage>
</organism>
<evidence type="ECO:0000256" key="6">
    <source>
        <dbReference type="ARBA" id="ARBA00022908"/>
    </source>
</evidence>
<feature type="domain" description="Tf2-1-like SH3-like" evidence="13">
    <location>
        <begin position="237"/>
        <end position="296"/>
    </location>
</feature>
<dbReference type="GO" id="GO:0006508">
    <property type="term" value="P:proteolysis"/>
    <property type="evidence" value="ECO:0007669"/>
    <property type="project" value="UniProtKB-KW"/>
</dbReference>
<evidence type="ECO:0000256" key="5">
    <source>
        <dbReference type="ARBA" id="ARBA00022842"/>
    </source>
</evidence>
<gene>
    <name evidence="14" type="ORF">Plil01_001522100</name>
</gene>
<feature type="region of interest" description="Disordered" evidence="11">
    <location>
        <begin position="1"/>
        <end position="42"/>
    </location>
</feature>
<feature type="compositionally biased region" description="Basic residues" evidence="11">
    <location>
        <begin position="1"/>
        <end position="12"/>
    </location>
</feature>
<dbReference type="Pfam" id="PF24626">
    <property type="entry name" value="SH3_Tf2-1"/>
    <property type="match status" value="1"/>
</dbReference>
<evidence type="ECO:0000313" key="14">
    <source>
        <dbReference type="EMBL" id="GMF35876.1"/>
    </source>
</evidence>
<reference evidence="14" key="1">
    <citation type="submission" date="2023-04" db="EMBL/GenBank/DDBJ databases">
        <title>Phytophthora lilii NBRC 32176.</title>
        <authorList>
            <person name="Ichikawa N."/>
            <person name="Sato H."/>
            <person name="Tonouchi N."/>
        </authorList>
    </citation>
    <scope>NUCLEOTIDE SEQUENCE</scope>
    <source>
        <strain evidence="14">NBRC 32176</strain>
    </source>
</reference>
<keyword evidence="8" id="KW-0548">Nucleotidyltransferase</keyword>
<dbReference type="GO" id="GO:0004190">
    <property type="term" value="F:aspartic-type endopeptidase activity"/>
    <property type="evidence" value="ECO:0007669"/>
    <property type="project" value="UniProtKB-KW"/>
</dbReference>
<name>A0A9W6XCQ4_9STRA</name>
<keyword evidence="10" id="KW-0233">DNA recombination</keyword>
<dbReference type="GO" id="GO:0015074">
    <property type="term" value="P:DNA integration"/>
    <property type="evidence" value="ECO:0007669"/>
    <property type="project" value="UniProtKB-KW"/>
</dbReference>
<keyword evidence="3" id="KW-0064">Aspartyl protease</keyword>
<dbReference type="OrthoDB" id="126617at2759"/>
<dbReference type="GO" id="GO:0046872">
    <property type="term" value="F:metal ion binding"/>
    <property type="evidence" value="ECO:0007669"/>
    <property type="project" value="UniProtKB-KW"/>
</dbReference>
<feature type="region of interest" description="Disordered" evidence="11">
    <location>
        <begin position="205"/>
        <end position="230"/>
    </location>
</feature>
<dbReference type="GO" id="GO:0003677">
    <property type="term" value="F:DNA binding"/>
    <property type="evidence" value="ECO:0007669"/>
    <property type="project" value="UniProtKB-KW"/>
</dbReference>
<evidence type="ECO:0000259" key="12">
    <source>
        <dbReference type="Pfam" id="PF17921"/>
    </source>
</evidence>
<dbReference type="Proteomes" id="UP001165083">
    <property type="component" value="Unassembled WGS sequence"/>
</dbReference>
<evidence type="ECO:0000256" key="1">
    <source>
        <dbReference type="ARBA" id="ARBA00022670"/>
    </source>
</evidence>
<evidence type="ECO:0000313" key="15">
    <source>
        <dbReference type="Proteomes" id="UP001165083"/>
    </source>
</evidence>
<dbReference type="PANTHER" id="PTHR37984:SF5">
    <property type="entry name" value="PROTEIN NYNRIN-LIKE"/>
    <property type="match status" value="1"/>
</dbReference>
<keyword evidence="4" id="KW-0378">Hydrolase</keyword>
<dbReference type="InterPro" id="IPR050951">
    <property type="entry name" value="Retrovirus_Pol_polyprotein"/>
</dbReference>
<proteinExistence type="predicted"/>
<dbReference type="InterPro" id="IPR041588">
    <property type="entry name" value="Integrase_H2C2"/>
</dbReference>
<sequence>MPRQQARPKKKQVQFADKPPDNSKDVPRPLPTTPRADDVDPVAIQAERRSRIAKAQDEELCWSNLKLFLLGEVEKLGYKAAKDALKIADKFVLPDDGVLQYVGASRRETRENQEETHLRLDLPTTMIQEVLQNCHDSLQGEHQGVVRTYQRVKQDYYWFGLYTDVEKHVKSCSDCSSSKSRPHLRGYSPGNVLAERPFQIVYGFPRGEPPADASNDQPGETDTTNEAPKSLFEPGHRVWLYMERAKLGLTKKLAHRWHGPFRIKRKVEEYAYELELPDRSGYRFYPVVHVSRLKPVNEYGDRPKTRLAPDITENSRLDLDEELLPGDSWEPDHLTGEYEVEAILDDRTQCQPVPKELYANSRSNGSATTTRRGSQHRIYLAVASLRLFASKAEGPTIPDGPSRRRRLTPTTQSETNCTWGNAAQATDERKLLQHYILHVNLRYRLEKN</sequence>
<keyword evidence="8" id="KW-0808">Transferase</keyword>
<protein>
    <submittedName>
        <fullName evidence="14">Unnamed protein product</fullName>
    </submittedName>
</protein>
<dbReference type="EMBL" id="BSXW01001328">
    <property type="protein sequence ID" value="GMF35876.1"/>
    <property type="molecule type" value="Genomic_DNA"/>
</dbReference>
<dbReference type="GO" id="GO:0006310">
    <property type="term" value="P:DNA recombination"/>
    <property type="evidence" value="ECO:0007669"/>
    <property type="project" value="UniProtKB-KW"/>
</dbReference>
<dbReference type="GO" id="GO:0003964">
    <property type="term" value="F:RNA-directed DNA polymerase activity"/>
    <property type="evidence" value="ECO:0007669"/>
    <property type="project" value="UniProtKB-KW"/>
</dbReference>
<feature type="compositionally biased region" description="Basic and acidic residues" evidence="11">
    <location>
        <begin position="18"/>
        <end position="27"/>
    </location>
</feature>
<evidence type="ECO:0000256" key="9">
    <source>
        <dbReference type="ARBA" id="ARBA00023125"/>
    </source>
</evidence>
<keyword evidence="15" id="KW-1185">Reference proteome</keyword>
<keyword evidence="7" id="KW-0695">RNA-directed DNA polymerase</keyword>
<dbReference type="Gene3D" id="1.10.340.70">
    <property type="match status" value="1"/>
</dbReference>
<evidence type="ECO:0000256" key="4">
    <source>
        <dbReference type="ARBA" id="ARBA00022801"/>
    </source>
</evidence>
<dbReference type="FunFam" id="1.10.340.70:FF:000001">
    <property type="entry name" value="Retrovirus-related Pol polyprotein from transposon gypsy-like Protein"/>
    <property type="match status" value="1"/>
</dbReference>